<proteinExistence type="predicted"/>
<feature type="non-terminal residue" evidence="3">
    <location>
        <position position="240"/>
    </location>
</feature>
<accession>A0A383CEX8</accession>
<evidence type="ECO:0000259" key="2">
    <source>
        <dbReference type="Pfam" id="PF08245"/>
    </source>
</evidence>
<dbReference type="SUPFAM" id="SSF51984">
    <property type="entry name" value="MurCD N-terminal domain"/>
    <property type="match status" value="1"/>
</dbReference>
<dbReference type="InterPro" id="IPR000713">
    <property type="entry name" value="Mur_ligase_N"/>
</dbReference>
<dbReference type="Pfam" id="PF08245">
    <property type="entry name" value="Mur_ligase_M"/>
    <property type="match status" value="1"/>
</dbReference>
<feature type="domain" description="Mur ligase central" evidence="2">
    <location>
        <begin position="90"/>
        <end position="238"/>
    </location>
</feature>
<dbReference type="GO" id="GO:0005524">
    <property type="term" value="F:ATP binding"/>
    <property type="evidence" value="ECO:0007669"/>
    <property type="project" value="InterPro"/>
</dbReference>
<protein>
    <recommendedName>
        <fullName evidence="4">UDP-N-acetylmuramate--L-alanine ligase</fullName>
    </recommendedName>
</protein>
<dbReference type="PANTHER" id="PTHR43445">
    <property type="entry name" value="UDP-N-ACETYLMURAMATE--L-ALANINE LIGASE-RELATED"/>
    <property type="match status" value="1"/>
</dbReference>
<dbReference type="InterPro" id="IPR050061">
    <property type="entry name" value="MurCDEF_pg_biosynth"/>
</dbReference>
<organism evidence="3">
    <name type="scientific">marine metagenome</name>
    <dbReference type="NCBI Taxonomy" id="408172"/>
    <lineage>
        <taxon>unclassified sequences</taxon>
        <taxon>metagenomes</taxon>
        <taxon>ecological metagenomes</taxon>
    </lineage>
</organism>
<feature type="domain" description="Mur ligase N-terminal catalytic" evidence="1">
    <location>
        <begin position="1"/>
        <end position="85"/>
    </location>
</feature>
<dbReference type="EMBL" id="UINC01208424">
    <property type="protein sequence ID" value="SVE30956.1"/>
    <property type="molecule type" value="Genomic_DNA"/>
</dbReference>
<dbReference type="SUPFAM" id="SSF53623">
    <property type="entry name" value="MurD-like peptide ligases, catalytic domain"/>
    <property type="match status" value="1"/>
</dbReference>
<dbReference type="Pfam" id="PF01225">
    <property type="entry name" value="Mur_ligase"/>
    <property type="match status" value="1"/>
</dbReference>
<evidence type="ECO:0008006" key="4">
    <source>
        <dbReference type="Google" id="ProtNLM"/>
    </source>
</evidence>
<dbReference type="InterPro" id="IPR013221">
    <property type="entry name" value="Mur_ligase_cen"/>
</dbReference>
<reference evidence="3" key="1">
    <citation type="submission" date="2018-05" db="EMBL/GenBank/DDBJ databases">
        <authorList>
            <person name="Lanie J.A."/>
            <person name="Ng W.-L."/>
            <person name="Kazmierczak K.M."/>
            <person name="Andrzejewski T.M."/>
            <person name="Davidsen T.M."/>
            <person name="Wayne K.J."/>
            <person name="Tettelin H."/>
            <person name="Glass J.I."/>
            <person name="Rusch D."/>
            <person name="Podicherti R."/>
            <person name="Tsui H.-C.T."/>
            <person name="Winkler M.E."/>
        </authorList>
    </citation>
    <scope>NUCLEOTIDE SEQUENCE</scope>
</reference>
<dbReference type="Gene3D" id="3.40.50.720">
    <property type="entry name" value="NAD(P)-binding Rossmann-like Domain"/>
    <property type="match status" value="1"/>
</dbReference>
<dbReference type="Gene3D" id="3.40.1190.10">
    <property type="entry name" value="Mur-like, catalytic domain"/>
    <property type="match status" value="1"/>
</dbReference>
<gene>
    <name evidence="3" type="ORF">METZ01_LOCUS483810</name>
</gene>
<sequence>IAEVMHNLGYKIKGSDVAKNSNVRRLRSLGIEVATGHAAENLGAAGAIVVSSAVPRDNVEVAAARAKGLPLVARSEMLAELMRVKTCITVGGTHGKTTTTSMIAALLDASEMDPTVINGGIINAYGTNARLGESEWMIVEADESDGSFLRLPSTIAVVTNIDPEHLDHYGNFNALRKAFQTFMANVPFYGLGVLCSDHHEVRELINNISNRRVVTYGLEKGADVRGVNVSITSSGSSLDI</sequence>
<evidence type="ECO:0000313" key="3">
    <source>
        <dbReference type="EMBL" id="SVE30956.1"/>
    </source>
</evidence>
<name>A0A383CEX8_9ZZZZ</name>
<evidence type="ECO:0000259" key="1">
    <source>
        <dbReference type="Pfam" id="PF01225"/>
    </source>
</evidence>
<dbReference type="InterPro" id="IPR036565">
    <property type="entry name" value="Mur-like_cat_sf"/>
</dbReference>
<dbReference type="GO" id="GO:0016881">
    <property type="term" value="F:acid-amino acid ligase activity"/>
    <property type="evidence" value="ECO:0007669"/>
    <property type="project" value="InterPro"/>
</dbReference>
<feature type="non-terminal residue" evidence="3">
    <location>
        <position position="1"/>
    </location>
</feature>
<dbReference type="PANTHER" id="PTHR43445:SF3">
    <property type="entry name" value="UDP-N-ACETYLMURAMATE--L-ALANINE LIGASE"/>
    <property type="match status" value="1"/>
</dbReference>
<dbReference type="AlphaFoldDB" id="A0A383CEX8"/>